<dbReference type="AlphaFoldDB" id="A0A2G9UYM9"/>
<dbReference type="PANTHER" id="PTHR11909">
    <property type="entry name" value="CASEIN KINASE-RELATED"/>
    <property type="match status" value="1"/>
</dbReference>
<keyword evidence="2" id="KW-1185">Reference proteome</keyword>
<evidence type="ECO:0000313" key="1">
    <source>
        <dbReference type="EMBL" id="PIO75337.1"/>
    </source>
</evidence>
<dbReference type="InterPro" id="IPR011009">
    <property type="entry name" value="Kinase-like_dom_sf"/>
</dbReference>
<dbReference type="OrthoDB" id="5979581at2759"/>
<accession>A0A2G9UYM9</accession>
<protein>
    <submittedName>
        <fullName evidence="1">Uncharacterized protein</fullName>
    </submittedName>
</protein>
<sequence length="90" mass="10977">MKTEFCRKDDVETWVYQQVEITVGRVPWKDLKDEKQVFEYKKKCRQPPALNELFASPCPKEYIDILQLVDSYKYYDQPDYHQIYSVRVYV</sequence>
<name>A0A2G9UYM9_TELCI</name>
<dbReference type="Gene3D" id="1.10.510.10">
    <property type="entry name" value="Transferase(Phosphotransferase) domain 1"/>
    <property type="match status" value="1"/>
</dbReference>
<gene>
    <name evidence="1" type="ORF">TELCIR_02631</name>
</gene>
<dbReference type="EMBL" id="KZ345153">
    <property type="protein sequence ID" value="PIO75337.1"/>
    <property type="molecule type" value="Genomic_DNA"/>
</dbReference>
<dbReference type="InterPro" id="IPR050235">
    <property type="entry name" value="CK1_Ser-Thr_kinase"/>
</dbReference>
<evidence type="ECO:0000313" key="2">
    <source>
        <dbReference type="Proteomes" id="UP000230423"/>
    </source>
</evidence>
<proteinExistence type="predicted"/>
<organism evidence="1 2">
    <name type="scientific">Teladorsagia circumcincta</name>
    <name type="common">Brown stomach worm</name>
    <name type="synonym">Ostertagia circumcincta</name>
    <dbReference type="NCBI Taxonomy" id="45464"/>
    <lineage>
        <taxon>Eukaryota</taxon>
        <taxon>Metazoa</taxon>
        <taxon>Ecdysozoa</taxon>
        <taxon>Nematoda</taxon>
        <taxon>Chromadorea</taxon>
        <taxon>Rhabditida</taxon>
        <taxon>Rhabditina</taxon>
        <taxon>Rhabditomorpha</taxon>
        <taxon>Strongyloidea</taxon>
        <taxon>Trichostrongylidae</taxon>
        <taxon>Teladorsagia</taxon>
    </lineage>
</organism>
<reference evidence="1 2" key="1">
    <citation type="submission" date="2015-09" db="EMBL/GenBank/DDBJ databases">
        <title>Draft genome of the parasitic nematode Teladorsagia circumcincta isolate WARC Sus (inbred).</title>
        <authorList>
            <person name="Mitreva M."/>
        </authorList>
    </citation>
    <scope>NUCLEOTIDE SEQUENCE [LARGE SCALE GENOMIC DNA]</scope>
    <source>
        <strain evidence="1 2">S</strain>
    </source>
</reference>
<dbReference type="SUPFAM" id="SSF56112">
    <property type="entry name" value="Protein kinase-like (PK-like)"/>
    <property type="match status" value="1"/>
</dbReference>
<dbReference type="Proteomes" id="UP000230423">
    <property type="component" value="Unassembled WGS sequence"/>
</dbReference>